<dbReference type="GO" id="GO:0006355">
    <property type="term" value="P:regulation of DNA-templated transcription"/>
    <property type="evidence" value="ECO:0007669"/>
    <property type="project" value="InterPro"/>
</dbReference>
<dbReference type="OrthoDB" id="134712at2"/>
<dbReference type="PROSITE" id="PS51755">
    <property type="entry name" value="OMPR_PHOB"/>
    <property type="match status" value="1"/>
</dbReference>
<name>A0A4U3MNR1_9ACTN</name>
<evidence type="ECO:0000256" key="4">
    <source>
        <dbReference type="ARBA" id="ARBA00023163"/>
    </source>
</evidence>
<dbReference type="PANTHER" id="PTHR35807">
    <property type="entry name" value="TRANSCRIPTIONAL REGULATOR REDD-RELATED"/>
    <property type="match status" value="1"/>
</dbReference>
<evidence type="ECO:0000313" key="8">
    <source>
        <dbReference type="Proteomes" id="UP000308705"/>
    </source>
</evidence>
<dbReference type="RefSeq" id="WP_137246409.1">
    <property type="nucleotide sequence ID" value="NZ_SZQA01000005.1"/>
</dbReference>
<sequence length="1036" mass="112971">MALAFRVLGPFRASVDGEPVDVGGPRPRLLLARLLIARGATVSVDTLLGDVYDGAPPPRAHGTLHSYLSNLRKVLEPGRPPRTPSTAILSRPLGYALGPCEVDAEQFADHAKSGRFDEALALWHGPPYEEFADVVWLRPEIDRLVEARVDVQEKALLARPPDAETAGRLETLARENPLRESLWESLARTLYTLGRQADALEAIRTVRATLAEELGIDPGPGLRRLESMILTQDPVLPAAPRGARRGGGREVQLDRLDALARDVVRGVPRTAVVSGEPGIGKTWLAEEFARRCQDDGWRVAWGRCHETSGTPPLWPWRQVVRELGTAPGPELDPLVIDDPVPTGETEAGEGRFRLHQAVAAHLASAAAVRPLLVVLDDLQWADSASLGLLADLVHLLKRGRIAVLVTVRSGEGAPAVYDTLGLISRDNALRLPLAGLGRDAVSEMASSGDITDPRAVDRLAERTRGNPLFVRETLRLAEDRGIETALTTVPEALADVIRQRLRALPDAHRATLDAAAVIGHAGDARLLAEVSGEAPERVEEALEAAAALHLVTDRGRFAHELVRETWYADLPAARRIALHAAALTALEHRPATDVASLARHAKAAGSEAAVTWSVATAGQAARRHAYEDAVEWWRQAAELHGNIPGADPRTHVELLLSLVRARLDAGDGYGARKTRAEAVRAADRTADPLLKAQALTSLDAPALWKFYYYGDIELHSVERIVSVLDDLPDGDSAARCRLLGCLGVEMYDGSADPRGDAATEEALAMARRIGDRRLLAVTLNARYLAVKRAEMLPELDAIGAELTTLGLPGFELLGWLILERTRLERVDLPGADAAAERAKTLVDRLDLPWPRFQHLVWTGSRRLVEGDFDGAEDAYVAAAEAGERLNVWHTRSVLASAMISLALARREPVGADELISEFSPMEVHRRLVRTLSARYSGQPEPEFRWIEPPRDFSELTVLCLYADTLRRPHPELYRRLLPYENRLSTGEGTFLTGPVGYFLALVAPDRETRDGHLAAVAERARAAGLGHWAERASSER</sequence>
<dbReference type="SMART" id="SM00862">
    <property type="entry name" value="Trans_reg_C"/>
    <property type="match status" value="1"/>
</dbReference>
<dbReference type="SUPFAM" id="SSF48452">
    <property type="entry name" value="TPR-like"/>
    <property type="match status" value="1"/>
</dbReference>
<dbReference type="InterPro" id="IPR036388">
    <property type="entry name" value="WH-like_DNA-bd_sf"/>
</dbReference>
<feature type="domain" description="OmpR/PhoB-type" evidence="6">
    <location>
        <begin position="1"/>
        <end position="99"/>
    </location>
</feature>
<accession>A0A4U3MNR1</accession>
<dbReference type="InterPro" id="IPR005158">
    <property type="entry name" value="BTAD"/>
</dbReference>
<dbReference type="InterPro" id="IPR011990">
    <property type="entry name" value="TPR-like_helical_dom_sf"/>
</dbReference>
<protein>
    <recommendedName>
        <fullName evidence="6">OmpR/PhoB-type domain-containing protein</fullName>
    </recommendedName>
</protein>
<evidence type="ECO:0000313" key="7">
    <source>
        <dbReference type="EMBL" id="TKK89847.1"/>
    </source>
</evidence>
<dbReference type="Gene3D" id="1.10.10.10">
    <property type="entry name" value="Winged helix-like DNA-binding domain superfamily/Winged helix DNA-binding domain"/>
    <property type="match status" value="1"/>
</dbReference>
<reference evidence="7 8" key="1">
    <citation type="submission" date="2019-04" db="EMBL/GenBank/DDBJ databases">
        <title>Herbidospora sp. NEAU-GS14.nov., a novel actinomycete isolated from soil.</title>
        <authorList>
            <person name="Han L."/>
        </authorList>
    </citation>
    <scope>NUCLEOTIDE SEQUENCE [LARGE SCALE GENOMIC DNA]</scope>
    <source>
        <strain evidence="7 8">NEAU-GS14</strain>
    </source>
</reference>
<evidence type="ECO:0000256" key="3">
    <source>
        <dbReference type="ARBA" id="ARBA00023125"/>
    </source>
</evidence>
<dbReference type="Pfam" id="PF13191">
    <property type="entry name" value="AAA_16"/>
    <property type="match status" value="1"/>
</dbReference>
<keyword evidence="3 5" id="KW-0238">DNA-binding</keyword>
<gene>
    <name evidence="7" type="ORF">FDA94_08155</name>
</gene>
<comment type="caution">
    <text evidence="7">The sequence shown here is derived from an EMBL/GenBank/DDBJ whole genome shotgun (WGS) entry which is preliminary data.</text>
</comment>
<dbReference type="InterPro" id="IPR001867">
    <property type="entry name" value="OmpR/PhoB-type_DNA-bd"/>
</dbReference>
<evidence type="ECO:0000259" key="6">
    <source>
        <dbReference type="PROSITE" id="PS51755"/>
    </source>
</evidence>
<dbReference type="InterPro" id="IPR027417">
    <property type="entry name" value="P-loop_NTPase"/>
</dbReference>
<dbReference type="GO" id="GO:0000160">
    <property type="term" value="P:phosphorelay signal transduction system"/>
    <property type="evidence" value="ECO:0007669"/>
    <property type="project" value="InterPro"/>
</dbReference>
<dbReference type="AlphaFoldDB" id="A0A4U3MNR1"/>
<dbReference type="InterPro" id="IPR041664">
    <property type="entry name" value="AAA_16"/>
</dbReference>
<dbReference type="SUPFAM" id="SSF46894">
    <property type="entry name" value="C-terminal effector domain of the bipartite response regulators"/>
    <property type="match status" value="1"/>
</dbReference>
<keyword evidence="2" id="KW-0805">Transcription regulation</keyword>
<dbReference type="InterPro" id="IPR051677">
    <property type="entry name" value="AfsR-DnrI-RedD_regulator"/>
</dbReference>
<comment type="similarity">
    <text evidence="1">Belongs to the AfsR/DnrI/RedD regulatory family.</text>
</comment>
<dbReference type="Gene3D" id="1.25.40.10">
    <property type="entry name" value="Tetratricopeptide repeat domain"/>
    <property type="match status" value="1"/>
</dbReference>
<evidence type="ECO:0000256" key="5">
    <source>
        <dbReference type="PROSITE-ProRule" id="PRU01091"/>
    </source>
</evidence>
<organism evidence="7 8">
    <name type="scientific">Herbidospora galbida</name>
    <dbReference type="NCBI Taxonomy" id="2575442"/>
    <lineage>
        <taxon>Bacteria</taxon>
        <taxon>Bacillati</taxon>
        <taxon>Actinomycetota</taxon>
        <taxon>Actinomycetes</taxon>
        <taxon>Streptosporangiales</taxon>
        <taxon>Streptosporangiaceae</taxon>
        <taxon>Herbidospora</taxon>
    </lineage>
</organism>
<dbReference type="InterPro" id="IPR016032">
    <property type="entry name" value="Sig_transdc_resp-reg_C-effctor"/>
</dbReference>
<dbReference type="SUPFAM" id="SSF52540">
    <property type="entry name" value="P-loop containing nucleoside triphosphate hydrolases"/>
    <property type="match status" value="1"/>
</dbReference>
<keyword evidence="8" id="KW-1185">Reference proteome</keyword>
<feature type="DNA-binding region" description="OmpR/PhoB-type" evidence="5">
    <location>
        <begin position="1"/>
        <end position="99"/>
    </location>
</feature>
<proteinExistence type="inferred from homology"/>
<dbReference type="Proteomes" id="UP000308705">
    <property type="component" value="Unassembled WGS sequence"/>
</dbReference>
<dbReference type="CDD" id="cd15831">
    <property type="entry name" value="BTAD"/>
    <property type="match status" value="1"/>
</dbReference>
<dbReference type="EMBL" id="SZQA01000005">
    <property type="protein sequence ID" value="TKK89847.1"/>
    <property type="molecule type" value="Genomic_DNA"/>
</dbReference>
<evidence type="ECO:0000256" key="1">
    <source>
        <dbReference type="ARBA" id="ARBA00005820"/>
    </source>
</evidence>
<evidence type="ECO:0000256" key="2">
    <source>
        <dbReference type="ARBA" id="ARBA00023015"/>
    </source>
</evidence>
<dbReference type="SMART" id="SM01043">
    <property type="entry name" value="BTAD"/>
    <property type="match status" value="1"/>
</dbReference>
<dbReference type="Pfam" id="PF03704">
    <property type="entry name" value="BTAD"/>
    <property type="match status" value="1"/>
</dbReference>
<dbReference type="PANTHER" id="PTHR35807:SF1">
    <property type="entry name" value="TRANSCRIPTIONAL REGULATOR REDD"/>
    <property type="match status" value="1"/>
</dbReference>
<dbReference type="GO" id="GO:0003677">
    <property type="term" value="F:DNA binding"/>
    <property type="evidence" value="ECO:0007669"/>
    <property type="project" value="UniProtKB-UniRule"/>
</dbReference>
<keyword evidence="4" id="KW-0804">Transcription</keyword>